<dbReference type="AlphaFoldDB" id="A0A815HBD4"/>
<gene>
    <name evidence="1" type="ORF">GPM918_LOCUS30971</name>
    <name evidence="2" type="ORF">SRO942_LOCUS31604</name>
</gene>
<dbReference type="EMBL" id="CAJNOQ010014963">
    <property type="protein sequence ID" value="CAF1352250.1"/>
    <property type="molecule type" value="Genomic_DNA"/>
</dbReference>
<name>A0A815HBD4_9BILA</name>
<protein>
    <submittedName>
        <fullName evidence="1">Uncharacterized protein</fullName>
    </submittedName>
</protein>
<organism evidence="1 3">
    <name type="scientific">Didymodactylos carnosus</name>
    <dbReference type="NCBI Taxonomy" id="1234261"/>
    <lineage>
        <taxon>Eukaryota</taxon>
        <taxon>Metazoa</taxon>
        <taxon>Spiralia</taxon>
        <taxon>Gnathifera</taxon>
        <taxon>Rotifera</taxon>
        <taxon>Eurotatoria</taxon>
        <taxon>Bdelloidea</taxon>
        <taxon>Philodinida</taxon>
        <taxon>Philodinidae</taxon>
        <taxon>Didymodactylos</taxon>
    </lineage>
</organism>
<evidence type="ECO:0000313" key="1">
    <source>
        <dbReference type="EMBL" id="CAF1352250.1"/>
    </source>
</evidence>
<dbReference type="Proteomes" id="UP000663829">
    <property type="component" value="Unassembled WGS sequence"/>
</dbReference>
<reference evidence="1" key="1">
    <citation type="submission" date="2021-02" db="EMBL/GenBank/DDBJ databases">
        <authorList>
            <person name="Nowell W R."/>
        </authorList>
    </citation>
    <scope>NUCLEOTIDE SEQUENCE</scope>
</reference>
<dbReference type="Proteomes" id="UP000681722">
    <property type="component" value="Unassembled WGS sequence"/>
</dbReference>
<accession>A0A815HBD4</accession>
<proteinExistence type="predicted"/>
<evidence type="ECO:0000313" key="3">
    <source>
        <dbReference type="Proteomes" id="UP000663829"/>
    </source>
</evidence>
<sequence length="154" mass="17492">MKPNLSSPAGITGSFKEFLVFANGQKDLLEKSSKEIFDLTAEIDDLKCLSISRMSDLLVILYEVDFDVQVTNYAEELCFSPQPVNRIELSRIVVLDNCYSVLINKAMYVLKTSKEKMSKEKISKEKNVDGKNVERIMGKTDVLVIKINYKKVTQ</sequence>
<dbReference type="OrthoDB" id="9980476at2759"/>
<keyword evidence="3" id="KW-1185">Reference proteome</keyword>
<comment type="caution">
    <text evidence="1">The sequence shown here is derived from an EMBL/GenBank/DDBJ whole genome shotgun (WGS) entry which is preliminary data.</text>
</comment>
<evidence type="ECO:0000313" key="2">
    <source>
        <dbReference type="EMBL" id="CAF4223295.1"/>
    </source>
</evidence>
<dbReference type="EMBL" id="CAJOBC010065044">
    <property type="protein sequence ID" value="CAF4223295.1"/>
    <property type="molecule type" value="Genomic_DNA"/>
</dbReference>